<evidence type="ECO:0000259" key="10">
    <source>
        <dbReference type="Pfam" id="PF00155"/>
    </source>
</evidence>
<dbReference type="Pfam" id="PF00155">
    <property type="entry name" value="Aminotran_1_2"/>
    <property type="match status" value="1"/>
</dbReference>
<dbReference type="InterPro" id="IPR015424">
    <property type="entry name" value="PyrdxlP-dep_Trfase"/>
</dbReference>
<comment type="pathway">
    <text evidence="2">Amino-acid biosynthesis; L-lysine biosynthesis via DAP pathway; LL-2,6-diaminopimelate from (S)-tetrahydrodipicolinate (aminotransferase route): step 1/1.</text>
</comment>
<evidence type="ECO:0000256" key="9">
    <source>
        <dbReference type="NCBIfam" id="TIGR03542"/>
    </source>
</evidence>
<gene>
    <name evidence="11" type="ORF">G0Q06_09615</name>
</gene>
<dbReference type="RefSeq" id="WP_163965066.1">
    <property type="nucleotide sequence ID" value="NZ_JAAGNX010000002.1"/>
</dbReference>
<dbReference type="SUPFAM" id="SSF53383">
    <property type="entry name" value="PLP-dependent transferases"/>
    <property type="match status" value="1"/>
</dbReference>
<dbReference type="GO" id="GO:0010285">
    <property type="term" value="F:L,L-diaminopimelate aminotransferase activity"/>
    <property type="evidence" value="ECO:0007669"/>
    <property type="project" value="UniProtKB-EC"/>
</dbReference>
<feature type="domain" description="Aminotransferase class I/classII large" evidence="10">
    <location>
        <begin position="36"/>
        <end position="400"/>
    </location>
</feature>
<evidence type="ECO:0000313" key="12">
    <source>
        <dbReference type="Proteomes" id="UP000478417"/>
    </source>
</evidence>
<dbReference type="GO" id="GO:0030170">
    <property type="term" value="F:pyridoxal phosphate binding"/>
    <property type="evidence" value="ECO:0007669"/>
    <property type="project" value="UniProtKB-UniRule"/>
</dbReference>
<protein>
    <recommendedName>
        <fullName evidence="4 9">LL-diaminopimelate aminotransferase</fullName>
        <ecNumber evidence="3 9">2.6.1.83</ecNumber>
    </recommendedName>
</protein>
<evidence type="ECO:0000256" key="6">
    <source>
        <dbReference type="ARBA" id="ARBA00022679"/>
    </source>
</evidence>
<dbReference type="AlphaFoldDB" id="A0A6B2M2T2"/>
<name>A0A6B2M2T2_9BACT</name>
<dbReference type="NCBIfam" id="TIGR03542">
    <property type="entry name" value="DAPAT_plant"/>
    <property type="match status" value="1"/>
</dbReference>
<dbReference type="UniPathway" id="UPA00034">
    <property type="reaction ID" value="UER00466"/>
</dbReference>
<evidence type="ECO:0000256" key="3">
    <source>
        <dbReference type="ARBA" id="ARBA00013138"/>
    </source>
</evidence>
<accession>A0A6B2M2T2</accession>
<evidence type="ECO:0000256" key="7">
    <source>
        <dbReference type="ARBA" id="ARBA00022898"/>
    </source>
</evidence>
<keyword evidence="6 11" id="KW-0808">Transferase</keyword>
<organism evidence="11 12">
    <name type="scientific">Oceanipulchritudo coccoides</name>
    <dbReference type="NCBI Taxonomy" id="2706888"/>
    <lineage>
        <taxon>Bacteria</taxon>
        <taxon>Pseudomonadati</taxon>
        <taxon>Verrucomicrobiota</taxon>
        <taxon>Opitutia</taxon>
        <taxon>Puniceicoccales</taxon>
        <taxon>Oceanipulchritudinaceae</taxon>
        <taxon>Oceanipulchritudo</taxon>
    </lineage>
</organism>
<comment type="caution">
    <text evidence="11">The sequence shown here is derived from an EMBL/GenBank/DDBJ whole genome shotgun (WGS) entry which is preliminary data.</text>
</comment>
<dbReference type="GO" id="GO:0009089">
    <property type="term" value="P:lysine biosynthetic process via diaminopimelate"/>
    <property type="evidence" value="ECO:0007669"/>
    <property type="project" value="UniProtKB-UniPathway"/>
</dbReference>
<dbReference type="EC" id="2.6.1.83" evidence="3 9"/>
<dbReference type="CDD" id="cd00609">
    <property type="entry name" value="AAT_like"/>
    <property type="match status" value="1"/>
</dbReference>
<comment type="catalytic activity">
    <reaction evidence="8">
        <text>(2S,6S)-2,6-diaminopimelate + 2-oxoglutarate = (S)-2,3,4,5-tetrahydrodipicolinate + L-glutamate + H2O + H(+)</text>
        <dbReference type="Rhea" id="RHEA:23988"/>
        <dbReference type="ChEBI" id="CHEBI:15377"/>
        <dbReference type="ChEBI" id="CHEBI:15378"/>
        <dbReference type="ChEBI" id="CHEBI:16810"/>
        <dbReference type="ChEBI" id="CHEBI:16845"/>
        <dbReference type="ChEBI" id="CHEBI:29985"/>
        <dbReference type="ChEBI" id="CHEBI:57609"/>
        <dbReference type="EC" id="2.6.1.83"/>
    </reaction>
</comment>
<keyword evidence="12" id="KW-1185">Reference proteome</keyword>
<dbReference type="Gene3D" id="3.90.1150.10">
    <property type="entry name" value="Aspartate Aminotransferase, domain 1"/>
    <property type="match status" value="1"/>
</dbReference>
<evidence type="ECO:0000256" key="8">
    <source>
        <dbReference type="ARBA" id="ARBA00051934"/>
    </source>
</evidence>
<comment type="cofactor">
    <cofactor evidence="1">
        <name>pyridoxal 5'-phosphate</name>
        <dbReference type="ChEBI" id="CHEBI:597326"/>
    </cofactor>
</comment>
<keyword evidence="5 11" id="KW-0032">Aminotransferase</keyword>
<dbReference type="Proteomes" id="UP000478417">
    <property type="component" value="Unassembled WGS sequence"/>
</dbReference>
<dbReference type="InterPro" id="IPR004839">
    <property type="entry name" value="Aminotransferase_I/II_large"/>
</dbReference>
<dbReference type="HAMAP" id="MF_01642">
    <property type="entry name" value="DapL_aminotrans_1"/>
    <property type="match status" value="1"/>
</dbReference>
<dbReference type="PANTHER" id="PTHR43144">
    <property type="entry name" value="AMINOTRANSFERASE"/>
    <property type="match status" value="1"/>
</dbReference>
<sequence length="408" mass="45298">MAQINENYSKLQASYLFSDIAKRVNRFAEENPDQPIIKMGIGDVTEPLPEVCRKAIHDAVDEMGTRTGFHGYGPEQGYAFLREAIAENDYSPRGCEIKPSEIFVSDGSKCDSGNIQEIFSESAKVAIPDPVYPVYVDTNVMGGRTGQNVNGRYEGLVYLESTPDNGYVPSPPEEAVDLIYLCFPNNPTGACATREQLQEWVDYARRNKAIILYDAAYVAFIRDPEVPHSIYEIGGARECAIEFRSFSKNAGFTGTRCAFTVVPEELFAYDSAGEKVSINKLWNRRHTTKFNGVSYPVQRGAAAIYSPEGKKEVKTLTDFYMENAAIIHKTMTELGFSCVGGTNAPYVWIKIDGSSWDFFDELLHKTGIVCTPGAGFGTCGEGHFRLSAFNTRENVEKAMTLIKEHFGK</sequence>
<evidence type="ECO:0000256" key="4">
    <source>
        <dbReference type="ARBA" id="ARBA00018052"/>
    </source>
</evidence>
<evidence type="ECO:0000313" key="11">
    <source>
        <dbReference type="EMBL" id="NDV62706.1"/>
    </source>
</evidence>
<dbReference type="InterPro" id="IPR019942">
    <property type="entry name" value="DapL/ALD1"/>
</dbReference>
<evidence type="ECO:0000256" key="2">
    <source>
        <dbReference type="ARBA" id="ARBA00004982"/>
    </source>
</evidence>
<evidence type="ECO:0000256" key="5">
    <source>
        <dbReference type="ARBA" id="ARBA00022576"/>
    </source>
</evidence>
<dbReference type="EMBL" id="JAAGNX010000002">
    <property type="protein sequence ID" value="NDV62706.1"/>
    <property type="molecule type" value="Genomic_DNA"/>
</dbReference>
<dbReference type="InterPro" id="IPR015421">
    <property type="entry name" value="PyrdxlP-dep_Trfase_major"/>
</dbReference>
<evidence type="ECO:0000256" key="1">
    <source>
        <dbReference type="ARBA" id="ARBA00001933"/>
    </source>
</evidence>
<dbReference type="FunFam" id="3.40.640.10:FF:000099">
    <property type="entry name" value="LL-diaminopimelate aminotransferase, chloroplastic"/>
    <property type="match status" value="1"/>
</dbReference>
<keyword evidence="7" id="KW-0663">Pyridoxal phosphate</keyword>
<dbReference type="Gene3D" id="3.40.640.10">
    <property type="entry name" value="Type I PLP-dependent aspartate aminotransferase-like (Major domain)"/>
    <property type="match status" value="1"/>
</dbReference>
<dbReference type="InterPro" id="IPR015422">
    <property type="entry name" value="PyrdxlP-dep_Trfase_small"/>
</dbReference>
<reference evidence="11 12" key="1">
    <citation type="submission" date="2020-02" db="EMBL/GenBank/DDBJ databases">
        <title>Albibacoteraceae fam. nov., the first described family within the subdivision 4 Verrucomicrobia.</title>
        <authorList>
            <person name="Xi F."/>
        </authorList>
    </citation>
    <scope>NUCLEOTIDE SEQUENCE [LARGE SCALE GENOMIC DNA]</scope>
    <source>
        <strain evidence="11 12">CK1056</strain>
    </source>
</reference>
<proteinExistence type="inferred from homology"/>